<dbReference type="InterPro" id="IPR007955">
    <property type="entry name" value="Bystin"/>
</dbReference>
<dbReference type="GO" id="GO:0030515">
    <property type="term" value="F:snoRNA binding"/>
    <property type="evidence" value="ECO:0007669"/>
    <property type="project" value="TreeGrafter"/>
</dbReference>
<dbReference type="GO" id="GO:0005737">
    <property type="term" value="C:cytoplasm"/>
    <property type="evidence" value="ECO:0007669"/>
    <property type="project" value="TreeGrafter"/>
</dbReference>
<evidence type="ECO:0000313" key="3">
    <source>
        <dbReference type="EMBL" id="SVE69770.1"/>
    </source>
</evidence>
<dbReference type="Pfam" id="PF05291">
    <property type="entry name" value="Bystin"/>
    <property type="match status" value="1"/>
</dbReference>
<dbReference type="PANTHER" id="PTHR12821">
    <property type="entry name" value="BYSTIN"/>
    <property type="match status" value="1"/>
</dbReference>
<gene>
    <name evidence="3" type="primary">EOG090X058P</name>
</gene>
<dbReference type="GO" id="GO:0030688">
    <property type="term" value="C:preribosome, small subunit precursor"/>
    <property type="evidence" value="ECO:0007669"/>
    <property type="project" value="TreeGrafter"/>
</dbReference>
<feature type="region of interest" description="Disordered" evidence="2">
    <location>
        <begin position="90"/>
        <end position="109"/>
    </location>
</feature>
<dbReference type="EMBL" id="LR000151">
    <property type="protein sequence ID" value="SVE69770.1"/>
    <property type="molecule type" value="mRNA"/>
</dbReference>
<feature type="compositionally biased region" description="Basic and acidic residues" evidence="2">
    <location>
        <begin position="9"/>
        <end position="35"/>
    </location>
</feature>
<proteinExistence type="evidence at transcript level"/>
<feature type="region of interest" description="Disordered" evidence="2">
    <location>
        <begin position="1"/>
        <end position="47"/>
    </location>
</feature>
<comment type="similarity">
    <text evidence="1">Belongs to the bystin family.</text>
</comment>
<dbReference type="AlphaFoldDB" id="A0A4Y7LLL8"/>
<sequence>MGKAKRLKVSKDSRNEALDQQITREDFASTKEKAPNKKHLRNEKGDEFVDDKLSARILRQAQLQQQELEEEFGGFSGGNAEKVQITSLQGANVTEKKQQSDDDSDSDLDEAKFYEDIQVDEEDEKALALFMNANPLPRKTLADIIMEKITEKQTEIQSQFSEADTVRFQDLDERVKSMYQGVAVVLHRYRSGKLPKAFKLIPSLQNWEQILYLTNPEKWSAAAMYAATRIFTSNLTDKMAQRFFNLVLLPRVRDDIAEYKKLNFHLYQALRKALFKPGAFFKGFLLPLCESGTCTLREAIIVGSVVARCSIPVLHSAAAILKIAEMNYSGSNSIFLRIFFDKKYALPYRVVDAVVHHFVKFQLDDRQMPVLWHQALLTFSQRYSGELSSEQKEALLQLLSYHKHPTLTPEIRRELLHSKCRDEEETGNIECSDD</sequence>
<evidence type="ECO:0000256" key="1">
    <source>
        <dbReference type="ARBA" id="ARBA00007114"/>
    </source>
</evidence>
<name>A0A4Y7LLL8_9CRUS</name>
<dbReference type="PANTHER" id="PTHR12821:SF0">
    <property type="entry name" value="BYSTIN"/>
    <property type="match status" value="1"/>
</dbReference>
<protein>
    <submittedName>
        <fullName evidence="3">EOG090X058P</fullName>
    </submittedName>
</protein>
<accession>A0A4Y7LLL8</accession>
<organism evidence="3">
    <name type="scientific">Eubosmina coregoni</name>
    <dbReference type="NCBI Taxonomy" id="186181"/>
    <lineage>
        <taxon>Eukaryota</taxon>
        <taxon>Metazoa</taxon>
        <taxon>Ecdysozoa</taxon>
        <taxon>Arthropoda</taxon>
        <taxon>Crustacea</taxon>
        <taxon>Branchiopoda</taxon>
        <taxon>Diplostraca</taxon>
        <taxon>Cladocera</taxon>
        <taxon>Anomopoda</taxon>
        <taxon>Bosminidae</taxon>
        <taxon>Eubosmina</taxon>
    </lineage>
</organism>
<dbReference type="GO" id="GO:0006364">
    <property type="term" value="P:rRNA processing"/>
    <property type="evidence" value="ECO:0007669"/>
    <property type="project" value="TreeGrafter"/>
</dbReference>
<evidence type="ECO:0000256" key="2">
    <source>
        <dbReference type="SAM" id="MobiDB-lite"/>
    </source>
</evidence>
<reference evidence="3" key="1">
    <citation type="submission" date="2018-08" db="EMBL/GenBank/DDBJ databases">
        <authorList>
            <person name="Cornetti L."/>
        </authorList>
    </citation>
    <scope>NUCLEOTIDE SEQUENCE</scope>
    <source>
        <strain evidence="3">FI-BAL1-1</strain>
    </source>
</reference>
<dbReference type="GO" id="GO:0005730">
    <property type="term" value="C:nucleolus"/>
    <property type="evidence" value="ECO:0007669"/>
    <property type="project" value="TreeGrafter"/>
</dbReference>